<evidence type="ECO:0000313" key="7">
    <source>
        <dbReference type="EMBL" id="PAA04242.1"/>
    </source>
</evidence>
<feature type="domain" description="Lipopolysaccharide assembly protein A" evidence="6">
    <location>
        <begin position="26"/>
        <end position="78"/>
    </location>
</feature>
<evidence type="ECO:0000256" key="2">
    <source>
        <dbReference type="ARBA" id="ARBA00022692"/>
    </source>
</evidence>
<evidence type="ECO:0000313" key="8">
    <source>
        <dbReference type="Proteomes" id="UP000215861"/>
    </source>
</evidence>
<comment type="caution">
    <text evidence="7">The sequence shown here is derived from an EMBL/GenBank/DDBJ whole genome shotgun (WGS) entry which is preliminary data.</text>
</comment>
<sequence length="82" mass="9254">MSVFKRAVVSVIALLLFFVVVIFVLENQQTTSLTFLGWHSPQFPAALYFIGALLVGLVIGPLLGMMIYWRKRAVLKRSIRSN</sequence>
<evidence type="ECO:0000256" key="3">
    <source>
        <dbReference type="ARBA" id="ARBA00022989"/>
    </source>
</evidence>
<dbReference type="EMBL" id="NQKQ01000039">
    <property type="protein sequence ID" value="PAA04242.1"/>
    <property type="molecule type" value="Genomic_DNA"/>
</dbReference>
<proteinExistence type="predicted"/>
<dbReference type="GO" id="GO:0005886">
    <property type="term" value="C:plasma membrane"/>
    <property type="evidence" value="ECO:0007669"/>
    <property type="project" value="InterPro"/>
</dbReference>
<keyword evidence="2 5" id="KW-0812">Transmembrane</keyword>
<keyword evidence="3 5" id="KW-1133">Transmembrane helix</keyword>
<feature type="transmembrane region" description="Helical" evidence="5">
    <location>
        <begin position="7"/>
        <end position="25"/>
    </location>
</feature>
<dbReference type="RefSeq" id="WP_095038346.1">
    <property type="nucleotide sequence ID" value="NZ_JAKJKE010000002.1"/>
</dbReference>
<organism evidence="7 8">
    <name type="scientific">Pseudomonas fragi</name>
    <dbReference type="NCBI Taxonomy" id="296"/>
    <lineage>
        <taxon>Bacteria</taxon>
        <taxon>Pseudomonadati</taxon>
        <taxon>Pseudomonadota</taxon>
        <taxon>Gammaproteobacteria</taxon>
        <taxon>Pseudomonadales</taxon>
        <taxon>Pseudomonadaceae</taxon>
        <taxon>Pseudomonas</taxon>
    </lineage>
</organism>
<reference evidence="7 8" key="1">
    <citation type="submission" date="2017-08" db="EMBL/GenBank/DDBJ databases">
        <title>Genomic and metabolic characterisation of spoilage-associated Pseudomonas species.</title>
        <authorList>
            <person name="Stanborough T."/>
            <person name="Fegan N."/>
            <person name="Powell S.M."/>
            <person name="Singh T."/>
            <person name="Tamplin M.L."/>
            <person name="Chandry P.S."/>
        </authorList>
    </citation>
    <scope>NUCLEOTIDE SEQUENCE [LARGE SCALE GENOMIC DNA]</scope>
    <source>
        <strain evidence="7 8">F1801</strain>
    </source>
</reference>
<evidence type="ECO:0000256" key="1">
    <source>
        <dbReference type="ARBA" id="ARBA00022475"/>
    </source>
</evidence>
<keyword evidence="4 5" id="KW-0472">Membrane</keyword>
<gene>
    <name evidence="7" type="ORF">CJU81_22740</name>
</gene>
<dbReference type="InterPro" id="IPR010445">
    <property type="entry name" value="LapA_dom"/>
</dbReference>
<accession>A0A266ZXJ2</accession>
<feature type="transmembrane region" description="Helical" evidence="5">
    <location>
        <begin position="45"/>
        <end position="69"/>
    </location>
</feature>
<evidence type="ECO:0000256" key="4">
    <source>
        <dbReference type="ARBA" id="ARBA00023136"/>
    </source>
</evidence>
<dbReference type="AlphaFoldDB" id="A0A266ZXJ2"/>
<evidence type="ECO:0000259" key="6">
    <source>
        <dbReference type="Pfam" id="PF06305"/>
    </source>
</evidence>
<protein>
    <recommendedName>
        <fullName evidence="6">Lipopolysaccharide assembly protein A domain-containing protein</fullName>
    </recommendedName>
</protein>
<name>A0A266ZXJ2_PSEFR</name>
<dbReference type="Proteomes" id="UP000215861">
    <property type="component" value="Unassembled WGS sequence"/>
</dbReference>
<evidence type="ECO:0000256" key="5">
    <source>
        <dbReference type="SAM" id="Phobius"/>
    </source>
</evidence>
<keyword evidence="1" id="KW-1003">Cell membrane</keyword>
<dbReference type="Pfam" id="PF06305">
    <property type="entry name" value="LapA_dom"/>
    <property type="match status" value="1"/>
</dbReference>